<accession>A0AA86S3I7</accession>
<dbReference type="EMBL" id="OY731399">
    <property type="protein sequence ID" value="CAJ1933176.1"/>
    <property type="molecule type" value="Genomic_DNA"/>
</dbReference>
<keyword evidence="3" id="KW-1185">Reference proteome</keyword>
<evidence type="ECO:0000256" key="1">
    <source>
        <dbReference type="SAM" id="Phobius"/>
    </source>
</evidence>
<keyword evidence="1" id="KW-0472">Membrane</keyword>
<reference evidence="2" key="1">
    <citation type="submission" date="2023-10" db="EMBL/GenBank/DDBJ databases">
        <authorList>
            <person name="Domelevo Entfellner J.-B."/>
        </authorList>
    </citation>
    <scope>NUCLEOTIDE SEQUENCE</scope>
</reference>
<dbReference type="Proteomes" id="UP001189624">
    <property type="component" value="Chromosome 2"/>
</dbReference>
<gene>
    <name evidence="2" type="ORF">AYBTSS11_LOCUS6200</name>
</gene>
<dbReference type="AlphaFoldDB" id="A0AA86S3I7"/>
<sequence>MQSHPRKVKTSTSSSWTDTLILWCCSTATSSSQPPPLTLLSIPAMEPLDYVALFALISFMVILLPLISFGKIIAPKSHKGAKILVAVRTREGESWARHARATCSS</sequence>
<evidence type="ECO:0000313" key="2">
    <source>
        <dbReference type="EMBL" id="CAJ1933176.1"/>
    </source>
</evidence>
<name>A0AA86S3I7_9FABA</name>
<feature type="transmembrane region" description="Helical" evidence="1">
    <location>
        <begin position="48"/>
        <end position="69"/>
    </location>
</feature>
<keyword evidence="1" id="KW-1133">Transmembrane helix</keyword>
<organism evidence="2 3">
    <name type="scientific">Sphenostylis stenocarpa</name>
    <dbReference type="NCBI Taxonomy" id="92480"/>
    <lineage>
        <taxon>Eukaryota</taxon>
        <taxon>Viridiplantae</taxon>
        <taxon>Streptophyta</taxon>
        <taxon>Embryophyta</taxon>
        <taxon>Tracheophyta</taxon>
        <taxon>Spermatophyta</taxon>
        <taxon>Magnoliopsida</taxon>
        <taxon>eudicotyledons</taxon>
        <taxon>Gunneridae</taxon>
        <taxon>Pentapetalae</taxon>
        <taxon>rosids</taxon>
        <taxon>fabids</taxon>
        <taxon>Fabales</taxon>
        <taxon>Fabaceae</taxon>
        <taxon>Papilionoideae</taxon>
        <taxon>50 kb inversion clade</taxon>
        <taxon>NPAAA clade</taxon>
        <taxon>indigoferoid/millettioid clade</taxon>
        <taxon>Phaseoleae</taxon>
        <taxon>Sphenostylis</taxon>
    </lineage>
</organism>
<proteinExistence type="predicted"/>
<protein>
    <submittedName>
        <fullName evidence="2">Uncharacterized protein</fullName>
    </submittedName>
</protein>
<keyword evidence="1" id="KW-0812">Transmembrane</keyword>
<dbReference type="Gramene" id="rna-AYBTSS11_LOCUS6200">
    <property type="protein sequence ID" value="CAJ1933176.1"/>
    <property type="gene ID" value="gene-AYBTSS11_LOCUS6200"/>
</dbReference>
<evidence type="ECO:0000313" key="3">
    <source>
        <dbReference type="Proteomes" id="UP001189624"/>
    </source>
</evidence>